<dbReference type="EMBL" id="VFLP01000067">
    <property type="protein sequence ID" value="TRX89481.1"/>
    <property type="molecule type" value="Genomic_DNA"/>
</dbReference>
<dbReference type="AlphaFoldDB" id="A0A553HNF6"/>
<gene>
    <name evidence="1" type="ORF">FHL15_009650</name>
</gene>
<proteinExistence type="predicted"/>
<evidence type="ECO:0008006" key="3">
    <source>
        <dbReference type="Google" id="ProtNLM"/>
    </source>
</evidence>
<evidence type="ECO:0000313" key="1">
    <source>
        <dbReference type="EMBL" id="TRX89481.1"/>
    </source>
</evidence>
<name>A0A553HNF6_9PEZI</name>
<dbReference type="OrthoDB" id="2338662at2759"/>
<accession>A0A553HNF6</accession>
<sequence length="638" mass="69259">MTRSAGSRVSPYLVEQSAQKGSCETIPGSPFLGTLQQAWQLNNPKSRYKKRAGTENWSIDGGMRSTTTTCLRGLTALTLSIGALAQDSPPQTGEHPDWPRWCGKVYEAGYPSFEPGGHTVAPPSNDSTYLHVQFRPRYSLYLSTETKASFVVNAALSPWFGGVYENSTTDGVSTDPFTELVFSINLVDNDVPLVENQIAVNATGVEFGFDLSKLAPRMEPYEVVLFGASVHGDKNYTATSSFLYLPDNPTGSATKIDNLHGGLLFKNGATDGAFVPLLPYGYYGLYNGSNDTAAADDFVRSYSSGGKGLNAIISLAGFADTNPVYDSMDAQGLHFMFDLRGSYKNLTETEQRVNTIKHHTSLFAYWTADEPDGQQVPFEATPAAQALIHTLDPYHPVAITLNCQDYYFAPYSIGGDILMEDVYPIGINSTFSKWGTACNSTLGDCGCDNCAGVIQDVSSRLDDLTTYEKYLGRWPLPKFHNPQVFHGEDYWFRDPTAAEARAMNALAFNRGVTGIFGWTWPGSEELFDVHSQMASVVTAEPVRSFFLGGKPGRLDVEGLEVLDAAYWIDGDRMLVSVVNGGYEDVDGDVAIALPVPASGVEEVVFGGLPWQLIGGRLTINGLPAISTSFIILNLGVAK</sequence>
<reference evidence="2" key="1">
    <citation type="submission" date="2019-06" db="EMBL/GenBank/DDBJ databases">
        <title>Draft genome sequence of the griseofulvin-producing fungus Xylaria cubensis strain G536.</title>
        <authorList>
            <person name="Mead M.E."/>
            <person name="Raja H.A."/>
            <person name="Steenwyk J.L."/>
            <person name="Knowles S.L."/>
            <person name="Oberlies N.H."/>
            <person name="Rokas A."/>
        </authorList>
    </citation>
    <scope>NUCLEOTIDE SEQUENCE [LARGE SCALE GENOMIC DNA]</scope>
    <source>
        <strain evidence="2">G536</strain>
    </source>
</reference>
<keyword evidence="2" id="KW-1185">Reference proteome</keyword>
<evidence type="ECO:0000313" key="2">
    <source>
        <dbReference type="Proteomes" id="UP000319160"/>
    </source>
</evidence>
<dbReference type="Proteomes" id="UP000319160">
    <property type="component" value="Unassembled WGS sequence"/>
</dbReference>
<organism evidence="1 2">
    <name type="scientific">Xylaria flabelliformis</name>
    <dbReference type="NCBI Taxonomy" id="2512241"/>
    <lineage>
        <taxon>Eukaryota</taxon>
        <taxon>Fungi</taxon>
        <taxon>Dikarya</taxon>
        <taxon>Ascomycota</taxon>
        <taxon>Pezizomycotina</taxon>
        <taxon>Sordariomycetes</taxon>
        <taxon>Xylariomycetidae</taxon>
        <taxon>Xylariales</taxon>
        <taxon>Xylariaceae</taxon>
        <taxon>Xylaria</taxon>
    </lineage>
</organism>
<protein>
    <recommendedName>
        <fullName evidence="3">Glycoside hydrolase subgroup catalytic core</fullName>
    </recommendedName>
</protein>
<dbReference type="SUPFAM" id="SSF51445">
    <property type="entry name" value="(Trans)glycosidases"/>
    <property type="match status" value="1"/>
</dbReference>
<comment type="caution">
    <text evidence="1">The sequence shown here is derived from an EMBL/GenBank/DDBJ whole genome shotgun (WGS) entry which is preliminary data.</text>
</comment>
<dbReference type="InterPro" id="IPR017853">
    <property type="entry name" value="GH"/>
</dbReference>
<dbReference type="STRING" id="2512241.A0A553HNF6"/>